<evidence type="ECO:0000313" key="3">
    <source>
        <dbReference type="Proteomes" id="UP000249526"/>
    </source>
</evidence>
<sequence length="160" mass="19076">MASAGRRAPLTSLLISGWEHGTNMTDRLDGTVDEIEDIYHLHIFDFFLIREECVVYICGSFIYGWGWVLYLFLDSSLQSALHLGLPTFYLNHYSSLLYRLISLRWVNCNYSDWRAHTHYIIYYYCRYRYLLHFVLIISTLIGHYYQHHSCRLIYLISTPN</sequence>
<keyword evidence="1" id="KW-0472">Membrane</keyword>
<dbReference type="GeneID" id="37158491"/>
<keyword evidence="1" id="KW-1133">Transmembrane helix</keyword>
<evidence type="ECO:0000256" key="1">
    <source>
        <dbReference type="SAM" id="Phobius"/>
    </source>
</evidence>
<proteinExistence type="predicted"/>
<accession>A0A8G1VV94</accession>
<name>A0A8G1VV94_9EURO</name>
<reference evidence="2 3" key="1">
    <citation type="submission" date="2018-02" db="EMBL/GenBank/DDBJ databases">
        <title>The genomes of Aspergillus section Nigri reveals drivers in fungal speciation.</title>
        <authorList>
            <consortium name="DOE Joint Genome Institute"/>
            <person name="Vesth T.C."/>
            <person name="Nybo J."/>
            <person name="Theobald S."/>
            <person name="Brandl J."/>
            <person name="Frisvad J.C."/>
            <person name="Nielsen K.F."/>
            <person name="Lyhne E.K."/>
            <person name="Kogle M.E."/>
            <person name="Kuo A."/>
            <person name="Riley R."/>
            <person name="Clum A."/>
            <person name="Nolan M."/>
            <person name="Lipzen A."/>
            <person name="Salamov A."/>
            <person name="Henrissat B."/>
            <person name="Wiebenga A."/>
            <person name="De vries R.P."/>
            <person name="Grigoriev I.V."/>
            <person name="Mortensen U.H."/>
            <person name="Andersen M.R."/>
            <person name="Baker S.E."/>
        </authorList>
    </citation>
    <scope>NUCLEOTIDE SEQUENCE [LARGE SCALE GENOMIC DNA]</scope>
    <source>
        <strain evidence="2 3">CBS 112811</strain>
    </source>
</reference>
<gene>
    <name evidence="2" type="ORF">BO85DRAFT_27108</name>
</gene>
<keyword evidence="1" id="KW-0812">Transmembrane</keyword>
<feature type="transmembrane region" description="Helical" evidence="1">
    <location>
        <begin position="53"/>
        <end position="73"/>
    </location>
</feature>
<dbReference type="EMBL" id="KZ825054">
    <property type="protein sequence ID" value="RAH63623.1"/>
    <property type="molecule type" value="Genomic_DNA"/>
</dbReference>
<feature type="transmembrane region" description="Helical" evidence="1">
    <location>
        <begin position="127"/>
        <end position="145"/>
    </location>
</feature>
<keyword evidence="3" id="KW-1185">Reference proteome</keyword>
<organism evidence="2 3">
    <name type="scientific">Aspergillus piperis CBS 112811</name>
    <dbReference type="NCBI Taxonomy" id="1448313"/>
    <lineage>
        <taxon>Eukaryota</taxon>
        <taxon>Fungi</taxon>
        <taxon>Dikarya</taxon>
        <taxon>Ascomycota</taxon>
        <taxon>Pezizomycotina</taxon>
        <taxon>Eurotiomycetes</taxon>
        <taxon>Eurotiomycetidae</taxon>
        <taxon>Eurotiales</taxon>
        <taxon>Aspergillaceae</taxon>
        <taxon>Aspergillus</taxon>
        <taxon>Aspergillus subgen. Circumdati</taxon>
    </lineage>
</organism>
<evidence type="ECO:0000313" key="2">
    <source>
        <dbReference type="EMBL" id="RAH63623.1"/>
    </source>
</evidence>
<dbReference type="Proteomes" id="UP000249526">
    <property type="component" value="Unassembled WGS sequence"/>
</dbReference>
<feature type="transmembrane region" description="Helical" evidence="1">
    <location>
        <begin position="88"/>
        <end position="106"/>
    </location>
</feature>
<protein>
    <submittedName>
        <fullName evidence="2">Uncharacterized protein</fullName>
    </submittedName>
</protein>
<dbReference type="AlphaFoldDB" id="A0A8G1VV94"/>
<dbReference type="RefSeq" id="XP_025521545.1">
    <property type="nucleotide sequence ID" value="XM_025655089.1"/>
</dbReference>